<dbReference type="EMBL" id="KZ107839">
    <property type="protein sequence ID" value="OSS52224.1"/>
    <property type="molecule type" value="Genomic_DNA"/>
</dbReference>
<accession>A0A1Y2M7X2</accession>
<keyword evidence="2" id="KW-1185">Reference proteome</keyword>
<dbReference type="AlphaFoldDB" id="A0A1Y2M7X2"/>
<sequence>MASAGLQGTSNLEFEETTNGNLDLMQRKSRFCRVGRTQQWNSEVDADTLEIYHDKKVPGGSGLTTPDYNPFSNEVDVITHELGHVRGMKFQRSDRDDYLSFGCENIVAYPYYLQKAQDRELTRSVDELFDLLCNNLNFAEEIGFLGHDFYKYESNQNEPGNFDDDSVMIYLRIRLRTAGAISRTHSFVHC</sequence>
<gene>
    <name evidence="1" type="ORF">B5807_01893</name>
</gene>
<dbReference type="GO" id="GO:0008237">
    <property type="term" value="F:metallopeptidase activity"/>
    <property type="evidence" value="ECO:0007669"/>
    <property type="project" value="InterPro"/>
</dbReference>
<name>A0A1Y2M7X2_EPING</name>
<evidence type="ECO:0000313" key="1">
    <source>
        <dbReference type="EMBL" id="OSS52224.1"/>
    </source>
</evidence>
<dbReference type="InParanoid" id="A0A1Y2M7X2"/>
<organism evidence="1 2">
    <name type="scientific">Epicoccum nigrum</name>
    <name type="common">Soil fungus</name>
    <name type="synonym">Epicoccum purpurascens</name>
    <dbReference type="NCBI Taxonomy" id="105696"/>
    <lineage>
        <taxon>Eukaryota</taxon>
        <taxon>Fungi</taxon>
        <taxon>Dikarya</taxon>
        <taxon>Ascomycota</taxon>
        <taxon>Pezizomycotina</taxon>
        <taxon>Dothideomycetes</taxon>
        <taxon>Pleosporomycetidae</taxon>
        <taxon>Pleosporales</taxon>
        <taxon>Pleosporineae</taxon>
        <taxon>Didymellaceae</taxon>
        <taxon>Epicoccum</taxon>
    </lineage>
</organism>
<evidence type="ECO:0008006" key="3">
    <source>
        <dbReference type="Google" id="ProtNLM"/>
    </source>
</evidence>
<proteinExistence type="predicted"/>
<reference evidence="1 2" key="1">
    <citation type="journal article" date="2017" name="Genome Announc.">
        <title>Genome sequence of the saprophytic ascomycete Epicoccum nigrum ICMP 19927 strain isolated from New Zealand.</title>
        <authorList>
            <person name="Fokin M."/>
            <person name="Fleetwood D."/>
            <person name="Weir B.S."/>
            <person name="Villas-Boas S.G."/>
        </authorList>
    </citation>
    <scope>NUCLEOTIDE SEQUENCE [LARGE SCALE GENOMIC DNA]</scope>
    <source>
        <strain evidence="1 2">ICMP 19927</strain>
    </source>
</reference>
<dbReference type="Proteomes" id="UP000193240">
    <property type="component" value="Unassembled WGS sequence"/>
</dbReference>
<protein>
    <recommendedName>
        <fullName evidence="3">Peptidase M12A domain-containing protein</fullName>
    </recommendedName>
</protein>
<dbReference type="Gene3D" id="3.40.390.10">
    <property type="entry name" value="Collagenase (Catalytic Domain)"/>
    <property type="match status" value="1"/>
</dbReference>
<dbReference type="InterPro" id="IPR024079">
    <property type="entry name" value="MetalloPept_cat_dom_sf"/>
</dbReference>
<dbReference type="SUPFAM" id="SSF55486">
    <property type="entry name" value="Metalloproteases ('zincins'), catalytic domain"/>
    <property type="match status" value="1"/>
</dbReference>
<evidence type="ECO:0000313" key="2">
    <source>
        <dbReference type="Proteomes" id="UP000193240"/>
    </source>
</evidence>